<comment type="caution">
    <text evidence="4">The sequence shown here is derived from an EMBL/GenBank/DDBJ whole genome shotgun (WGS) entry which is preliminary data.</text>
</comment>
<dbReference type="Gene3D" id="3.40.50.1820">
    <property type="entry name" value="alpha/beta hydrolase"/>
    <property type="match status" value="1"/>
</dbReference>
<organism evidence="4 5">
    <name type="scientific">Candidatus Mesenet longicola</name>
    <dbReference type="NCBI Taxonomy" id="1892558"/>
    <lineage>
        <taxon>Bacteria</taxon>
        <taxon>Pseudomonadati</taxon>
        <taxon>Pseudomonadota</taxon>
        <taxon>Alphaproteobacteria</taxon>
        <taxon>Rickettsiales</taxon>
        <taxon>Anaplasmataceae</taxon>
        <taxon>Candidatus Mesenet</taxon>
    </lineage>
</organism>
<reference evidence="4 5" key="1">
    <citation type="journal article" date="2021" name="Microb. Ecol.">
        <title>Candidatus Mesenet longicola: Novel Endosymbionts of Brontispa longissima that Induce Cytoplasmic Incompatibility.</title>
        <authorList>
            <person name="Takano S."/>
            <person name="Gotoh Y."/>
            <person name="Hayashi T."/>
        </authorList>
    </citation>
    <scope>NUCLEOTIDE SEQUENCE [LARGE SCALE GENOMIC DNA]</scope>
    <source>
        <strain evidence="4">L5</strain>
    </source>
</reference>
<feature type="domain" description="Phospholipase/carboxylesterase/thioesterase" evidence="3">
    <location>
        <begin position="12"/>
        <end position="210"/>
    </location>
</feature>
<dbReference type="InterPro" id="IPR050565">
    <property type="entry name" value="LYPA1-2/EST-like"/>
</dbReference>
<name>A0A8J3HUH2_9RICK</name>
<dbReference type="InterPro" id="IPR003140">
    <property type="entry name" value="PLipase/COase/thioEstase"/>
</dbReference>
<dbReference type="Proteomes" id="UP000637906">
    <property type="component" value="Unassembled WGS sequence"/>
</dbReference>
<evidence type="ECO:0000256" key="1">
    <source>
        <dbReference type="ARBA" id="ARBA00006499"/>
    </source>
</evidence>
<dbReference type="Pfam" id="PF02230">
    <property type="entry name" value="Abhydrolase_2"/>
    <property type="match status" value="1"/>
</dbReference>
<dbReference type="GO" id="GO:0016787">
    <property type="term" value="F:hydrolase activity"/>
    <property type="evidence" value="ECO:0007669"/>
    <property type="project" value="UniProtKB-KW"/>
</dbReference>
<dbReference type="PANTHER" id="PTHR10655:SF17">
    <property type="entry name" value="LYSOPHOSPHOLIPASE-LIKE PROTEIN 1"/>
    <property type="match status" value="1"/>
</dbReference>
<proteinExistence type="inferred from homology"/>
<evidence type="ECO:0000259" key="3">
    <source>
        <dbReference type="Pfam" id="PF02230"/>
    </source>
</evidence>
<dbReference type="InterPro" id="IPR029058">
    <property type="entry name" value="AB_hydrolase_fold"/>
</dbReference>
<accession>A0A8J3HUH2</accession>
<comment type="similarity">
    <text evidence="1">Belongs to the AB hydrolase superfamily. AB hydrolase 2 family.</text>
</comment>
<keyword evidence="5" id="KW-1185">Reference proteome</keyword>
<keyword evidence="2" id="KW-0378">Hydrolase</keyword>
<dbReference type="AlphaFoldDB" id="A0A8J3HUH2"/>
<evidence type="ECO:0000313" key="4">
    <source>
        <dbReference type="EMBL" id="GHM59249.1"/>
    </source>
</evidence>
<sequence>MIEISGPEFCLDKSVENLVILLHGWGASGNNFIEIGKAMSKFLPNSFFVAPNAPFEREVGGYQWFSLEDRSEVAILTGIKKAADILNDFIDTKLKNFGFSEKQLSLVGFSQGAMMALYTSLRRSNPCSSVVAYSGRLVAPSKLPRELKSKPNICIIHSRDDAVVPFTAFEAAVEALTNNNIEIESHSLDGIGHTIDDKGVKLGAEFIKKHF</sequence>
<evidence type="ECO:0000313" key="5">
    <source>
        <dbReference type="Proteomes" id="UP000637906"/>
    </source>
</evidence>
<dbReference type="SUPFAM" id="SSF53474">
    <property type="entry name" value="alpha/beta-Hydrolases"/>
    <property type="match status" value="1"/>
</dbReference>
<protein>
    <submittedName>
        <fullName evidence="4">Phospholipase</fullName>
    </submittedName>
</protein>
<gene>
    <name evidence="4" type="ORF">sL5_02420</name>
</gene>
<dbReference type="EMBL" id="BNGU01000006">
    <property type="protein sequence ID" value="GHM59249.1"/>
    <property type="molecule type" value="Genomic_DNA"/>
</dbReference>
<evidence type="ECO:0000256" key="2">
    <source>
        <dbReference type="ARBA" id="ARBA00022801"/>
    </source>
</evidence>
<dbReference type="PANTHER" id="PTHR10655">
    <property type="entry name" value="LYSOPHOSPHOLIPASE-RELATED"/>
    <property type="match status" value="1"/>
</dbReference>